<organism evidence="1 3">
    <name type="scientific">Xenorhabdus ehlersii</name>
    <dbReference type="NCBI Taxonomy" id="290111"/>
    <lineage>
        <taxon>Bacteria</taxon>
        <taxon>Pseudomonadati</taxon>
        <taxon>Pseudomonadota</taxon>
        <taxon>Gammaproteobacteria</taxon>
        <taxon>Enterobacterales</taxon>
        <taxon>Morganellaceae</taxon>
        <taxon>Xenorhabdus</taxon>
    </lineage>
</organism>
<dbReference type="AlphaFoldDB" id="A0A2D0IMD4"/>
<evidence type="ECO:0000313" key="3">
    <source>
        <dbReference type="Proteomes" id="UP000225605"/>
    </source>
</evidence>
<protein>
    <submittedName>
        <fullName evidence="1">Uncharacterized protein</fullName>
    </submittedName>
</protein>
<evidence type="ECO:0000313" key="1">
    <source>
        <dbReference type="EMBL" id="PHM22975.1"/>
    </source>
</evidence>
<evidence type="ECO:0000313" key="4">
    <source>
        <dbReference type="Proteomes" id="UP000283568"/>
    </source>
</evidence>
<sequence>MPKHIHADLISEYARLSHITDRPWEYFEHRKYNYETWKKCGQNLTFNSLNEYRIVTPTIKIGEYDVPEPEREAPKVGTMYWIPNIGYIKTEPCKYTFNYEWGEENCLIYEMAHLENGLVHLKRESAELHAKALISLTSK</sequence>
<evidence type="ECO:0000313" key="2">
    <source>
        <dbReference type="EMBL" id="RKE92643.1"/>
    </source>
</evidence>
<dbReference type="EMBL" id="NIBT01000018">
    <property type="protein sequence ID" value="PHM22975.1"/>
    <property type="molecule type" value="Genomic_DNA"/>
</dbReference>
<dbReference type="RefSeq" id="WP_099133197.1">
    <property type="nucleotide sequence ID" value="NZ_CAWNOJ010000029.1"/>
</dbReference>
<reference evidence="1 3" key="1">
    <citation type="journal article" date="2017" name="Nat. Microbiol.">
        <title>Natural product diversity associated with the nematode symbionts Photorhabdus and Xenorhabdus.</title>
        <authorList>
            <person name="Tobias N.J."/>
            <person name="Wolff H."/>
            <person name="Djahanschiri B."/>
            <person name="Grundmann F."/>
            <person name="Kronenwerth M."/>
            <person name="Shi Y.M."/>
            <person name="Simonyi S."/>
            <person name="Grun P."/>
            <person name="Shapiro-Ilan D."/>
            <person name="Pidot S.J."/>
            <person name="Stinear T.P."/>
            <person name="Ebersberger I."/>
            <person name="Bode H.B."/>
        </authorList>
    </citation>
    <scope>NUCLEOTIDE SEQUENCE [LARGE SCALE GENOMIC DNA]</scope>
    <source>
        <strain evidence="1 3">DSM 16337</strain>
    </source>
</reference>
<dbReference type="EMBL" id="RAQI01000001">
    <property type="protein sequence ID" value="RKE92643.1"/>
    <property type="molecule type" value="Genomic_DNA"/>
</dbReference>
<dbReference type="Proteomes" id="UP000283568">
    <property type="component" value="Unassembled WGS sequence"/>
</dbReference>
<dbReference type="OrthoDB" id="8611678at2"/>
<comment type="caution">
    <text evidence="1">The sequence shown here is derived from an EMBL/GenBank/DDBJ whole genome shotgun (WGS) entry which is preliminary data.</text>
</comment>
<proteinExistence type="predicted"/>
<dbReference type="Proteomes" id="UP000225605">
    <property type="component" value="Unassembled WGS sequence"/>
</dbReference>
<accession>A0A2D0IMD4</accession>
<reference evidence="2 4" key="2">
    <citation type="submission" date="2018-09" db="EMBL/GenBank/DDBJ databases">
        <title>Genomic Encyclopedia of Archaeal and Bacterial Type Strains, Phase II (KMG-II): from individual species to whole genera.</title>
        <authorList>
            <person name="Goeker M."/>
        </authorList>
    </citation>
    <scope>NUCLEOTIDE SEQUENCE [LARGE SCALE GENOMIC DNA]</scope>
    <source>
        <strain evidence="2 4">DSM 16337</strain>
    </source>
</reference>
<gene>
    <name evidence="2" type="ORF">BDE27_0299</name>
    <name evidence="1" type="ORF">Xehl_03209</name>
</gene>
<name>A0A2D0IMD4_9GAMM</name>
<keyword evidence="4" id="KW-1185">Reference proteome</keyword>